<name>A0ABN3QM67_9ACTN</name>
<comment type="caution">
    <text evidence="2">The sequence shown here is derived from an EMBL/GenBank/DDBJ whole genome shotgun (WGS) entry which is preliminary data.</text>
</comment>
<evidence type="ECO:0000256" key="1">
    <source>
        <dbReference type="SAM" id="MobiDB-lite"/>
    </source>
</evidence>
<dbReference type="Proteomes" id="UP001501447">
    <property type="component" value="Unassembled WGS sequence"/>
</dbReference>
<feature type="region of interest" description="Disordered" evidence="1">
    <location>
        <begin position="79"/>
        <end position="99"/>
    </location>
</feature>
<organism evidence="2 3">
    <name type="scientific">Streptomyces axinellae</name>
    <dbReference type="NCBI Taxonomy" id="552788"/>
    <lineage>
        <taxon>Bacteria</taxon>
        <taxon>Bacillati</taxon>
        <taxon>Actinomycetota</taxon>
        <taxon>Actinomycetes</taxon>
        <taxon>Kitasatosporales</taxon>
        <taxon>Streptomycetaceae</taxon>
        <taxon>Streptomyces</taxon>
    </lineage>
</organism>
<evidence type="ECO:0000313" key="2">
    <source>
        <dbReference type="EMBL" id="GAA2629499.1"/>
    </source>
</evidence>
<sequence length="163" mass="18162">MRFHHTIEVTDNAEDPIWHTEIEGEDVEEYNGTSTQYGREVLENWLIDQANNLDAGSLTVTDEYGNPYYRVAVRFAGNPDEQDNPIATVGSDEPDTDTPAELDAVDAARDAKLYAKYLDRSADDQLEEALMTARESGHGSNELARRVAPAVSRPIALRLMQAH</sequence>
<dbReference type="EMBL" id="BAAARJ010000018">
    <property type="protein sequence ID" value="GAA2629499.1"/>
    <property type="molecule type" value="Genomic_DNA"/>
</dbReference>
<keyword evidence="3" id="KW-1185">Reference proteome</keyword>
<protein>
    <submittedName>
        <fullName evidence="2">Uncharacterized protein</fullName>
    </submittedName>
</protein>
<accession>A0ABN3QM67</accession>
<reference evidence="2 3" key="1">
    <citation type="journal article" date="2019" name="Int. J. Syst. Evol. Microbiol.">
        <title>The Global Catalogue of Microorganisms (GCM) 10K type strain sequencing project: providing services to taxonomists for standard genome sequencing and annotation.</title>
        <authorList>
            <consortium name="The Broad Institute Genomics Platform"/>
            <consortium name="The Broad Institute Genome Sequencing Center for Infectious Disease"/>
            <person name="Wu L."/>
            <person name="Ma J."/>
        </authorList>
    </citation>
    <scope>NUCLEOTIDE SEQUENCE [LARGE SCALE GENOMIC DNA]</scope>
    <source>
        <strain evidence="2 3">JCM 16373</strain>
    </source>
</reference>
<dbReference type="RefSeq" id="WP_344568838.1">
    <property type="nucleotide sequence ID" value="NZ_BAAARJ010000018.1"/>
</dbReference>
<gene>
    <name evidence="2" type="ORF">GCM10009863_51050</name>
</gene>
<evidence type="ECO:0000313" key="3">
    <source>
        <dbReference type="Proteomes" id="UP001501447"/>
    </source>
</evidence>
<proteinExistence type="predicted"/>